<proteinExistence type="predicted"/>
<dbReference type="RefSeq" id="XP_043132875.1">
    <property type="nucleotide sequence ID" value="XM_043276359.1"/>
</dbReference>
<reference evidence="3" key="2">
    <citation type="submission" date="2021-02" db="EMBL/GenBank/DDBJ databases">
        <title>Aspergillus chevalieri M1 genome sequence.</title>
        <authorList>
            <person name="Kadooka C."/>
            <person name="Mori K."/>
            <person name="Futagami T."/>
        </authorList>
    </citation>
    <scope>NUCLEOTIDE SEQUENCE</scope>
    <source>
        <strain evidence="3">M1</strain>
    </source>
</reference>
<feature type="domain" description="C2H2-type" evidence="2">
    <location>
        <begin position="409"/>
        <end position="434"/>
    </location>
</feature>
<dbReference type="KEGG" id="ache:ACHE_11755A"/>
<dbReference type="PANTHER" id="PTHR46179:SF19">
    <property type="entry name" value="C2H2 FINGER DOMAIN TRANSCRIPTION FACTOR (EUROFUNG)-RELATED"/>
    <property type="match status" value="1"/>
</dbReference>
<dbReference type="PRINTS" id="PR01217">
    <property type="entry name" value="PRICHEXTENSN"/>
</dbReference>
<dbReference type="Proteomes" id="UP000637239">
    <property type="component" value="Chromosome 1"/>
</dbReference>
<feature type="compositionally biased region" description="Basic and acidic residues" evidence="1">
    <location>
        <begin position="1"/>
        <end position="11"/>
    </location>
</feature>
<gene>
    <name evidence="3" type="ORF">ACHE_11755A</name>
</gene>
<feature type="compositionally biased region" description="Pro residues" evidence="1">
    <location>
        <begin position="142"/>
        <end position="152"/>
    </location>
</feature>
<feature type="domain" description="C2H2-type" evidence="2">
    <location>
        <begin position="344"/>
        <end position="369"/>
    </location>
</feature>
<organism evidence="3 4">
    <name type="scientific">Aspergillus chevalieri</name>
    <name type="common">Eurotium chevalieri</name>
    <dbReference type="NCBI Taxonomy" id="182096"/>
    <lineage>
        <taxon>Eukaryota</taxon>
        <taxon>Fungi</taxon>
        <taxon>Dikarya</taxon>
        <taxon>Ascomycota</taxon>
        <taxon>Pezizomycotina</taxon>
        <taxon>Eurotiomycetes</taxon>
        <taxon>Eurotiomycetidae</taxon>
        <taxon>Eurotiales</taxon>
        <taxon>Aspergillaceae</taxon>
        <taxon>Aspergillus</taxon>
        <taxon>Aspergillus subgen. Aspergillus</taxon>
    </lineage>
</organism>
<dbReference type="AlphaFoldDB" id="A0A7R7VI93"/>
<protein>
    <recommendedName>
        <fullName evidence="2">C2H2-type domain-containing protein</fullName>
    </recommendedName>
</protein>
<sequence length="466" mass="51320">MSHAYDSDEGGRSPGLEPSKPDYGLVDEQPPPFVGNDKGTSPDSSRKSQPNHSEPGFSHGSAVLIGQLDGNRPDIREYELSHPFKREITPEEGFNPQKIIAKGALQLLQNEPPVPKDIAPNYDFHQQDNQIRDTKSEQGQQGPPPQLPPPVPSIVGPTRLPLELKAYSMLQPSETARHDLLPAIHQPPSALPKSPENQPSLPPLQSALGELPSVKEPRVNASGAPSYPLHPVTNGPPPRVDMPREHQLPGPPQVPLSPYSHWSPASSKDISTVPSPVSHPPCPRPPPHKSNIHYVTSPYDVPTQTAKSPVTCYPTPTDPPTVGSYDRPYSDTNTPLNGVATGSFKCHHPGCNAPPFQTQYLLNSHANVHSQDRPHYCPVEGCVRGPGGKGFKRKNEMIRHGLVHNSPGYICPFCPDQQRKYPRPDNLQRHVRVHHVDKDKDDPELRRVLMQRPEGSGRGRRRRANN</sequence>
<evidence type="ECO:0000313" key="4">
    <source>
        <dbReference type="Proteomes" id="UP000637239"/>
    </source>
</evidence>
<name>A0A7R7VI93_ASPCH</name>
<feature type="region of interest" description="Disordered" evidence="1">
    <location>
        <begin position="108"/>
        <end position="286"/>
    </location>
</feature>
<feature type="compositionally biased region" description="Polar residues" evidence="1">
    <location>
        <begin position="263"/>
        <end position="272"/>
    </location>
</feature>
<dbReference type="EMBL" id="AP024416">
    <property type="protein sequence ID" value="BCR84353.1"/>
    <property type="molecule type" value="Genomic_DNA"/>
</dbReference>
<feature type="compositionally biased region" description="Basic and acidic residues" evidence="1">
    <location>
        <begin position="436"/>
        <end position="447"/>
    </location>
</feature>
<evidence type="ECO:0000313" key="3">
    <source>
        <dbReference type="EMBL" id="BCR84353.1"/>
    </source>
</evidence>
<feature type="region of interest" description="Disordered" evidence="1">
    <location>
        <begin position="1"/>
        <end position="76"/>
    </location>
</feature>
<evidence type="ECO:0000256" key="1">
    <source>
        <dbReference type="SAM" id="MobiDB-lite"/>
    </source>
</evidence>
<feature type="domain" description="C2H2-type" evidence="2">
    <location>
        <begin position="375"/>
        <end position="404"/>
    </location>
</feature>
<reference evidence="3" key="1">
    <citation type="submission" date="2021-01" db="EMBL/GenBank/DDBJ databases">
        <authorList>
            <consortium name="Aspergillus chevalieri M1 genome sequencing consortium"/>
            <person name="Kazuki M."/>
            <person name="Futagami T."/>
        </authorList>
    </citation>
    <scope>NUCLEOTIDE SEQUENCE</scope>
    <source>
        <strain evidence="3">M1</strain>
    </source>
</reference>
<accession>A0A7R7VI93</accession>
<evidence type="ECO:0000259" key="2">
    <source>
        <dbReference type="SMART" id="SM00355"/>
    </source>
</evidence>
<dbReference type="SMART" id="SM00355">
    <property type="entry name" value="ZnF_C2H2"/>
    <property type="match status" value="3"/>
</dbReference>
<dbReference type="PANTHER" id="PTHR46179">
    <property type="entry name" value="ZINC FINGER PROTEIN"/>
    <property type="match status" value="1"/>
</dbReference>
<dbReference type="InterPro" id="IPR013087">
    <property type="entry name" value="Znf_C2H2_type"/>
</dbReference>
<dbReference type="GO" id="GO:0005634">
    <property type="term" value="C:nucleus"/>
    <property type="evidence" value="ECO:0007669"/>
    <property type="project" value="TreeGrafter"/>
</dbReference>
<dbReference type="InterPro" id="IPR051061">
    <property type="entry name" value="Zinc_finger_trans_reg"/>
</dbReference>
<keyword evidence="4" id="KW-1185">Reference proteome</keyword>
<dbReference type="Gene3D" id="3.30.160.60">
    <property type="entry name" value="Classic Zinc Finger"/>
    <property type="match status" value="1"/>
</dbReference>
<feature type="region of interest" description="Disordered" evidence="1">
    <location>
        <begin position="436"/>
        <end position="466"/>
    </location>
</feature>
<dbReference type="GO" id="GO:0006357">
    <property type="term" value="P:regulation of transcription by RNA polymerase II"/>
    <property type="evidence" value="ECO:0007669"/>
    <property type="project" value="TreeGrafter"/>
</dbReference>
<dbReference type="GeneID" id="66978712"/>
<dbReference type="SUPFAM" id="SSF57667">
    <property type="entry name" value="beta-beta-alpha zinc fingers"/>
    <property type="match status" value="1"/>
</dbReference>
<dbReference type="InterPro" id="IPR036236">
    <property type="entry name" value="Znf_C2H2_sf"/>
</dbReference>
<feature type="compositionally biased region" description="Polar residues" evidence="1">
    <location>
        <begin position="38"/>
        <end position="52"/>
    </location>
</feature>